<dbReference type="EMBL" id="BSEH01000094">
    <property type="protein sequence ID" value="GLJ57242.1"/>
    <property type="molecule type" value="Genomic_DNA"/>
</dbReference>
<name>A0AAD3NQY6_CRYJA</name>
<gene>
    <name evidence="1" type="ORF">SUGI_1307470</name>
</gene>
<reference evidence="1" key="1">
    <citation type="submission" date="2022-12" db="EMBL/GenBank/DDBJ databases">
        <title>Chromosome-Level Genome Assembly of Japanese Cedar (Cryptomeriajaponica D. Don).</title>
        <authorList>
            <person name="Fujino T."/>
            <person name="Yamaguchi K."/>
            <person name="Yokoyama T."/>
            <person name="Hamanaka T."/>
            <person name="Harazono Y."/>
            <person name="Kamada H."/>
            <person name="Kobayashi W."/>
            <person name="Ujino-Ihara T."/>
            <person name="Uchiyama K."/>
            <person name="Matsumoto A."/>
            <person name="Izuno A."/>
            <person name="Tsumura Y."/>
            <person name="Toyoda A."/>
            <person name="Shigenobu S."/>
            <person name="Moriguchi Y."/>
            <person name="Ueno S."/>
            <person name="Kasahara M."/>
        </authorList>
    </citation>
    <scope>NUCLEOTIDE SEQUENCE</scope>
</reference>
<dbReference type="AlphaFoldDB" id="A0AAD3NQY6"/>
<accession>A0AAD3NQY6</accession>
<protein>
    <submittedName>
        <fullName evidence="1">Uncharacterized protein</fullName>
    </submittedName>
</protein>
<keyword evidence="2" id="KW-1185">Reference proteome</keyword>
<comment type="caution">
    <text evidence="1">The sequence shown here is derived from an EMBL/GenBank/DDBJ whole genome shotgun (WGS) entry which is preliminary data.</text>
</comment>
<sequence>MLILLYQGEESKKESKTDPTAVKAPFGKTVYGVTESMMNPPLPFACISNVPCGIFTDKFPTLIPSTER</sequence>
<proteinExistence type="predicted"/>
<dbReference type="Proteomes" id="UP001234787">
    <property type="component" value="Unassembled WGS sequence"/>
</dbReference>
<evidence type="ECO:0000313" key="1">
    <source>
        <dbReference type="EMBL" id="GLJ57242.1"/>
    </source>
</evidence>
<evidence type="ECO:0000313" key="2">
    <source>
        <dbReference type="Proteomes" id="UP001234787"/>
    </source>
</evidence>
<organism evidence="1 2">
    <name type="scientific">Cryptomeria japonica</name>
    <name type="common">Japanese cedar</name>
    <name type="synonym">Cupressus japonica</name>
    <dbReference type="NCBI Taxonomy" id="3369"/>
    <lineage>
        <taxon>Eukaryota</taxon>
        <taxon>Viridiplantae</taxon>
        <taxon>Streptophyta</taxon>
        <taxon>Embryophyta</taxon>
        <taxon>Tracheophyta</taxon>
        <taxon>Spermatophyta</taxon>
        <taxon>Pinopsida</taxon>
        <taxon>Pinidae</taxon>
        <taxon>Conifers II</taxon>
        <taxon>Cupressales</taxon>
        <taxon>Cupressaceae</taxon>
        <taxon>Cryptomeria</taxon>
    </lineage>
</organism>